<dbReference type="KEGG" id="scor:J3U87_11880"/>
<keyword evidence="2 6" id="KW-0963">Cytoplasm</keyword>
<protein>
    <recommendedName>
        <fullName evidence="6">Exodeoxyribonuclease 7 small subunit</fullName>
        <ecNumber evidence="6">3.1.11.6</ecNumber>
    </recommendedName>
    <alternativeName>
        <fullName evidence="6">Exodeoxyribonuclease VII small subunit</fullName>
        <shortName evidence="6">Exonuclease VII small subunit</shortName>
    </alternativeName>
</protein>
<evidence type="ECO:0000256" key="5">
    <source>
        <dbReference type="ARBA" id="ARBA00022839"/>
    </source>
</evidence>
<comment type="catalytic activity">
    <reaction evidence="6">
        <text>Exonucleolytic cleavage in either 5'- to 3'- or 3'- to 5'-direction to yield nucleoside 5'-phosphates.</text>
        <dbReference type="EC" id="3.1.11.6"/>
    </reaction>
</comment>
<reference evidence="7" key="1">
    <citation type="submission" date="2021-03" db="EMBL/GenBank/DDBJ databases">
        <title>Acanthopleuribacteraceae sp. M133.</title>
        <authorList>
            <person name="Wang G."/>
        </authorList>
    </citation>
    <scope>NUCLEOTIDE SEQUENCE</scope>
    <source>
        <strain evidence="7">M133</strain>
    </source>
</reference>
<evidence type="ECO:0000256" key="4">
    <source>
        <dbReference type="ARBA" id="ARBA00022801"/>
    </source>
</evidence>
<dbReference type="GO" id="GO:0009318">
    <property type="term" value="C:exodeoxyribonuclease VII complex"/>
    <property type="evidence" value="ECO:0007669"/>
    <property type="project" value="UniProtKB-UniRule"/>
</dbReference>
<keyword evidence="5 6" id="KW-0269">Exonuclease</keyword>
<dbReference type="NCBIfam" id="TIGR01280">
    <property type="entry name" value="xseB"/>
    <property type="match status" value="1"/>
</dbReference>
<dbReference type="AlphaFoldDB" id="A0A8A4TVI3"/>
<evidence type="ECO:0000313" key="7">
    <source>
        <dbReference type="EMBL" id="QTD53151.1"/>
    </source>
</evidence>
<comment type="similarity">
    <text evidence="1 6">Belongs to the XseB family.</text>
</comment>
<evidence type="ECO:0000256" key="2">
    <source>
        <dbReference type="ARBA" id="ARBA00022490"/>
    </source>
</evidence>
<evidence type="ECO:0000256" key="1">
    <source>
        <dbReference type="ARBA" id="ARBA00009998"/>
    </source>
</evidence>
<keyword evidence="4 6" id="KW-0378">Hydrolase</keyword>
<organism evidence="7 8">
    <name type="scientific">Sulfidibacter corallicola</name>
    <dbReference type="NCBI Taxonomy" id="2818388"/>
    <lineage>
        <taxon>Bacteria</taxon>
        <taxon>Pseudomonadati</taxon>
        <taxon>Acidobacteriota</taxon>
        <taxon>Holophagae</taxon>
        <taxon>Acanthopleuribacterales</taxon>
        <taxon>Acanthopleuribacteraceae</taxon>
        <taxon>Sulfidibacter</taxon>
    </lineage>
</organism>
<dbReference type="HAMAP" id="MF_00337">
    <property type="entry name" value="Exonuc_7_S"/>
    <property type="match status" value="1"/>
</dbReference>
<evidence type="ECO:0000313" key="8">
    <source>
        <dbReference type="Proteomes" id="UP000663929"/>
    </source>
</evidence>
<name>A0A8A4TVI3_SULCO</name>
<accession>A0A8A4TVI3</accession>
<dbReference type="GO" id="GO:0008855">
    <property type="term" value="F:exodeoxyribonuclease VII activity"/>
    <property type="evidence" value="ECO:0007669"/>
    <property type="project" value="UniProtKB-UniRule"/>
</dbReference>
<dbReference type="InterPro" id="IPR003761">
    <property type="entry name" value="Exonuc_VII_S"/>
</dbReference>
<keyword evidence="3 6" id="KW-0540">Nuclease</keyword>
<comment type="function">
    <text evidence="6">Bidirectionally degrades single-stranded DNA into large acid-insoluble oligonucleotides, which are then degraded further into small acid-soluble oligonucleotides.</text>
</comment>
<dbReference type="PANTHER" id="PTHR34137">
    <property type="entry name" value="EXODEOXYRIBONUCLEASE 7 SMALL SUBUNIT"/>
    <property type="match status" value="1"/>
</dbReference>
<dbReference type="PIRSF" id="PIRSF006488">
    <property type="entry name" value="Exonuc_VII_S"/>
    <property type="match status" value="1"/>
</dbReference>
<dbReference type="GO" id="GO:0006308">
    <property type="term" value="P:DNA catabolic process"/>
    <property type="evidence" value="ECO:0007669"/>
    <property type="project" value="UniProtKB-UniRule"/>
</dbReference>
<comment type="subcellular location">
    <subcellularLocation>
        <location evidence="6">Cytoplasm</location>
    </subcellularLocation>
</comment>
<proteinExistence type="inferred from homology"/>
<dbReference type="SUPFAM" id="SSF116842">
    <property type="entry name" value="XseB-like"/>
    <property type="match status" value="1"/>
</dbReference>
<keyword evidence="8" id="KW-1185">Reference proteome</keyword>
<evidence type="ECO:0000256" key="6">
    <source>
        <dbReference type="HAMAP-Rule" id="MF_00337"/>
    </source>
</evidence>
<dbReference type="EMBL" id="CP071793">
    <property type="protein sequence ID" value="QTD53151.1"/>
    <property type="molecule type" value="Genomic_DNA"/>
</dbReference>
<sequence length="91" mass="9991">MTTKKAAKTAKSAEQELSFEAQLAQLEEIVQKLDAVDVPLEEAIACYEQGVKLSLKLHKTLDQAQRKIEILTQAGPEGIETESFDEGDCQA</sequence>
<dbReference type="Gene3D" id="1.10.287.1040">
    <property type="entry name" value="Exonuclease VII, small subunit"/>
    <property type="match status" value="1"/>
</dbReference>
<dbReference type="Proteomes" id="UP000663929">
    <property type="component" value="Chromosome"/>
</dbReference>
<dbReference type="InterPro" id="IPR037004">
    <property type="entry name" value="Exonuc_VII_ssu_sf"/>
</dbReference>
<gene>
    <name evidence="6 7" type="primary">xseB</name>
    <name evidence="7" type="ORF">J3U87_11880</name>
</gene>
<comment type="subunit">
    <text evidence="6">Heterooligomer composed of large and small subunits.</text>
</comment>
<dbReference type="PANTHER" id="PTHR34137:SF1">
    <property type="entry name" value="EXODEOXYRIBONUCLEASE 7 SMALL SUBUNIT"/>
    <property type="match status" value="1"/>
</dbReference>
<dbReference type="GO" id="GO:0005829">
    <property type="term" value="C:cytosol"/>
    <property type="evidence" value="ECO:0007669"/>
    <property type="project" value="TreeGrafter"/>
</dbReference>
<dbReference type="EC" id="3.1.11.6" evidence="6"/>
<dbReference type="Pfam" id="PF02609">
    <property type="entry name" value="Exonuc_VII_S"/>
    <property type="match status" value="1"/>
</dbReference>
<dbReference type="RefSeq" id="WP_237383250.1">
    <property type="nucleotide sequence ID" value="NZ_CP071793.1"/>
</dbReference>
<evidence type="ECO:0000256" key="3">
    <source>
        <dbReference type="ARBA" id="ARBA00022722"/>
    </source>
</evidence>